<dbReference type="Pfam" id="PF14224">
    <property type="entry name" value="DUF4331"/>
    <property type="match status" value="1"/>
</dbReference>
<feature type="chain" id="PRO_5021714690" evidence="1">
    <location>
        <begin position="25"/>
        <end position="457"/>
    </location>
</feature>
<dbReference type="AlphaFoldDB" id="A0A540WM17"/>
<sequence length="457" mass="48644">MRAPNPAWRLLAVPLFLAASVAVASSHREAPLISNDPAADGTDMYAWKQGGNLVLVANYYPIGVPYGGPNYYLFDDNVLYEIQVDQSGDGAPDVRFQFRFRTQIRPSPLPSVGVVAGYDAYKDSFLYAFAGVKTATAPEILRYQTYTLTKVVGGSQQVIVRDAPVAPNNVGRLTTPAYPQTAGASVLDPITQSAIQTGLGTAAKYKIFAGPRDDPFFVNLSKTFDFLNYDGKANRDDLAGLNVLSLVIELPLTEFSSPHLGIWTTSSRPKVTTRRTDGGVDTSGSWVQVSRLGNPLVNEVVVPMKFKDFFNASKPQNDLSTPAIVAIISNPELPQLLQAKGFIPLAPPAPRTDLATIFTRNTQGKPTGEMLHINTGTDSTFPNGRLLTDDVTDVALKAVGGAFFTTFADGGPAILPDGGGTFAAAAAGLSDGVAANDKAFLTTFPYLAPPHSGDPTP</sequence>
<evidence type="ECO:0000313" key="2">
    <source>
        <dbReference type="EMBL" id="TQF09454.1"/>
    </source>
</evidence>
<keyword evidence="1" id="KW-0732">Signal</keyword>
<reference evidence="2 3" key="1">
    <citation type="submission" date="2019-06" db="EMBL/GenBank/DDBJ databases">
        <authorList>
            <person name="Livingstone P."/>
            <person name="Whitworth D."/>
        </authorList>
    </citation>
    <scope>NUCLEOTIDE SEQUENCE [LARGE SCALE GENOMIC DNA]</scope>
    <source>
        <strain evidence="2 3">AM401</strain>
    </source>
</reference>
<organism evidence="2 3">
    <name type="scientific">Myxococcus llanfairpwllgwyngyllgogerychwyrndrobwllllantysiliogogogochensis</name>
    <dbReference type="NCBI Taxonomy" id="2590453"/>
    <lineage>
        <taxon>Bacteria</taxon>
        <taxon>Pseudomonadati</taxon>
        <taxon>Myxococcota</taxon>
        <taxon>Myxococcia</taxon>
        <taxon>Myxococcales</taxon>
        <taxon>Cystobacterineae</taxon>
        <taxon>Myxococcaceae</taxon>
        <taxon>Myxococcus</taxon>
    </lineage>
</organism>
<keyword evidence="3" id="KW-1185">Reference proteome</keyword>
<comment type="caution">
    <text evidence="2">The sequence shown here is derived from an EMBL/GenBank/DDBJ whole genome shotgun (WGS) entry which is preliminary data.</text>
</comment>
<proteinExistence type="predicted"/>
<dbReference type="InterPro" id="IPR025566">
    <property type="entry name" value="DUF4331"/>
</dbReference>
<accession>A0A540WM17</accession>
<dbReference type="EMBL" id="VIFM01000344">
    <property type="protein sequence ID" value="TQF09454.1"/>
    <property type="molecule type" value="Genomic_DNA"/>
</dbReference>
<dbReference type="OrthoDB" id="525451at2"/>
<protein>
    <submittedName>
        <fullName evidence="2">DUF4331 domain-containing protein</fullName>
    </submittedName>
</protein>
<dbReference type="RefSeq" id="WP_141648722.1">
    <property type="nucleotide sequence ID" value="NZ_VIFM01000344.1"/>
</dbReference>
<feature type="signal peptide" evidence="1">
    <location>
        <begin position="1"/>
        <end position="24"/>
    </location>
</feature>
<evidence type="ECO:0000313" key="3">
    <source>
        <dbReference type="Proteomes" id="UP000315369"/>
    </source>
</evidence>
<gene>
    <name evidence="2" type="ORF">FJV41_44545</name>
</gene>
<dbReference type="Proteomes" id="UP000315369">
    <property type="component" value="Unassembled WGS sequence"/>
</dbReference>
<evidence type="ECO:0000256" key="1">
    <source>
        <dbReference type="SAM" id="SignalP"/>
    </source>
</evidence>
<name>A0A540WM17_9BACT</name>